<dbReference type="InterPro" id="IPR013324">
    <property type="entry name" value="RNA_pol_sigma_r3/r4-like"/>
</dbReference>
<dbReference type="NCBIfam" id="TIGR02937">
    <property type="entry name" value="sigma70-ECF"/>
    <property type="match status" value="1"/>
</dbReference>
<feature type="compositionally biased region" description="Low complexity" evidence="6">
    <location>
        <begin position="236"/>
        <end position="252"/>
    </location>
</feature>
<dbReference type="Gene3D" id="1.10.10.10">
    <property type="entry name" value="Winged helix-like DNA-binding domain superfamily/Winged helix DNA-binding domain"/>
    <property type="match status" value="1"/>
</dbReference>
<dbReference type="GO" id="GO:0016987">
    <property type="term" value="F:sigma factor activity"/>
    <property type="evidence" value="ECO:0007669"/>
    <property type="project" value="UniProtKB-KW"/>
</dbReference>
<dbReference type="PANTHER" id="PTHR43133:SF8">
    <property type="entry name" value="RNA POLYMERASE SIGMA FACTOR HI_1459-RELATED"/>
    <property type="match status" value="1"/>
</dbReference>
<evidence type="ECO:0000313" key="9">
    <source>
        <dbReference type="EMBL" id="MCY1006629.1"/>
    </source>
</evidence>
<sequence>MATDFELLDAWRTGDREAGNALFERHFDAVCRFFANKVTHGVDDLIQKTFLGCVEARDRFQKQSSFRTYLFAVAHNILRAHFRERRREGLASDLSETSTDELTPSPSAVFAAHEEQRLLLEALRRIPLDYQLVLELYYWEDMAAPELAQVLAIPEGTVRSRLRRAKEALADKMSSLARTPELLRATFSDLDGWVRSLRARCPGNDARQRGSAVVPRVTRGGVVHCRRRSDLRRRSSAVVARRGGSRSSCPRGRVGGRSRRRDPGPAGGGFTRHVGGGRFAAATRSIPGPRVSARHFGQFLILRRFQKKV</sequence>
<dbReference type="Gene3D" id="1.10.1740.10">
    <property type="match status" value="1"/>
</dbReference>
<dbReference type="Pfam" id="PF04542">
    <property type="entry name" value="Sigma70_r2"/>
    <property type="match status" value="1"/>
</dbReference>
<dbReference type="SUPFAM" id="SSF88946">
    <property type="entry name" value="Sigma2 domain of RNA polymerase sigma factors"/>
    <property type="match status" value="1"/>
</dbReference>
<dbReference type="GO" id="GO:0006352">
    <property type="term" value="P:DNA-templated transcription initiation"/>
    <property type="evidence" value="ECO:0007669"/>
    <property type="project" value="InterPro"/>
</dbReference>
<dbReference type="GO" id="GO:0003677">
    <property type="term" value="F:DNA binding"/>
    <property type="evidence" value="ECO:0007669"/>
    <property type="project" value="UniProtKB-KW"/>
</dbReference>
<evidence type="ECO:0000256" key="1">
    <source>
        <dbReference type="ARBA" id="ARBA00010641"/>
    </source>
</evidence>
<dbReference type="InterPro" id="IPR036388">
    <property type="entry name" value="WH-like_DNA-bd_sf"/>
</dbReference>
<evidence type="ECO:0000259" key="7">
    <source>
        <dbReference type="Pfam" id="PF04542"/>
    </source>
</evidence>
<dbReference type="Proteomes" id="UP001150924">
    <property type="component" value="Unassembled WGS sequence"/>
</dbReference>
<feature type="compositionally biased region" description="Gly residues" evidence="6">
    <location>
        <begin position="265"/>
        <end position="276"/>
    </location>
</feature>
<dbReference type="CDD" id="cd06171">
    <property type="entry name" value="Sigma70_r4"/>
    <property type="match status" value="1"/>
</dbReference>
<gene>
    <name evidence="9" type="ORF">OV079_13920</name>
</gene>
<organism evidence="9 10">
    <name type="scientific">Nannocystis pusilla</name>
    <dbReference type="NCBI Taxonomy" id="889268"/>
    <lineage>
        <taxon>Bacteria</taxon>
        <taxon>Pseudomonadati</taxon>
        <taxon>Myxococcota</taxon>
        <taxon>Polyangia</taxon>
        <taxon>Nannocystales</taxon>
        <taxon>Nannocystaceae</taxon>
        <taxon>Nannocystis</taxon>
    </lineage>
</organism>
<keyword evidence="10" id="KW-1185">Reference proteome</keyword>
<keyword evidence="3" id="KW-0731">Sigma factor</keyword>
<dbReference type="InterPro" id="IPR039425">
    <property type="entry name" value="RNA_pol_sigma-70-like"/>
</dbReference>
<dbReference type="PANTHER" id="PTHR43133">
    <property type="entry name" value="RNA POLYMERASE ECF-TYPE SIGMA FACTO"/>
    <property type="match status" value="1"/>
</dbReference>
<protein>
    <submittedName>
        <fullName evidence="9">Sigma-70 family RNA polymerase sigma factor</fullName>
    </submittedName>
</protein>
<dbReference type="AlphaFoldDB" id="A0A9X3IXK7"/>
<evidence type="ECO:0000256" key="2">
    <source>
        <dbReference type="ARBA" id="ARBA00023015"/>
    </source>
</evidence>
<proteinExistence type="inferred from homology"/>
<evidence type="ECO:0000256" key="5">
    <source>
        <dbReference type="ARBA" id="ARBA00023163"/>
    </source>
</evidence>
<dbReference type="RefSeq" id="WP_267768920.1">
    <property type="nucleotide sequence ID" value="NZ_JAPNKE010000002.1"/>
</dbReference>
<dbReference type="SUPFAM" id="SSF88659">
    <property type="entry name" value="Sigma3 and sigma4 domains of RNA polymerase sigma factors"/>
    <property type="match status" value="1"/>
</dbReference>
<evidence type="ECO:0000256" key="4">
    <source>
        <dbReference type="ARBA" id="ARBA00023125"/>
    </source>
</evidence>
<evidence type="ECO:0000313" key="10">
    <source>
        <dbReference type="Proteomes" id="UP001150924"/>
    </source>
</evidence>
<evidence type="ECO:0000256" key="6">
    <source>
        <dbReference type="SAM" id="MobiDB-lite"/>
    </source>
</evidence>
<feature type="domain" description="RNA polymerase sigma factor 70 region 4 type 2" evidence="8">
    <location>
        <begin position="117"/>
        <end position="169"/>
    </location>
</feature>
<dbReference type="InterPro" id="IPR013249">
    <property type="entry name" value="RNA_pol_sigma70_r4_t2"/>
</dbReference>
<name>A0A9X3IXK7_9BACT</name>
<dbReference type="Pfam" id="PF08281">
    <property type="entry name" value="Sigma70_r4_2"/>
    <property type="match status" value="1"/>
</dbReference>
<dbReference type="InterPro" id="IPR013325">
    <property type="entry name" value="RNA_pol_sigma_r2"/>
</dbReference>
<dbReference type="InterPro" id="IPR014284">
    <property type="entry name" value="RNA_pol_sigma-70_dom"/>
</dbReference>
<keyword evidence="4" id="KW-0238">DNA-binding</keyword>
<dbReference type="InterPro" id="IPR007627">
    <property type="entry name" value="RNA_pol_sigma70_r2"/>
</dbReference>
<comment type="caution">
    <text evidence="9">The sequence shown here is derived from an EMBL/GenBank/DDBJ whole genome shotgun (WGS) entry which is preliminary data.</text>
</comment>
<comment type="similarity">
    <text evidence="1">Belongs to the sigma-70 factor family. ECF subfamily.</text>
</comment>
<feature type="region of interest" description="Disordered" evidence="6">
    <location>
        <begin position="234"/>
        <end position="276"/>
    </location>
</feature>
<reference evidence="9" key="1">
    <citation type="submission" date="2022-11" db="EMBL/GenBank/DDBJ databases">
        <title>Minimal conservation of predation-associated metabolite biosynthetic gene clusters underscores biosynthetic potential of Myxococcota including descriptions for ten novel species: Archangium lansinium sp. nov., Myxococcus landrumus sp. nov., Nannocystis bai.</title>
        <authorList>
            <person name="Ahearne A."/>
            <person name="Stevens C."/>
            <person name="Phillips K."/>
        </authorList>
    </citation>
    <scope>NUCLEOTIDE SEQUENCE</scope>
    <source>
        <strain evidence="9">Na p29</strain>
    </source>
</reference>
<accession>A0A9X3IXK7</accession>
<dbReference type="EMBL" id="JAPNKE010000002">
    <property type="protein sequence ID" value="MCY1006629.1"/>
    <property type="molecule type" value="Genomic_DNA"/>
</dbReference>
<evidence type="ECO:0000256" key="3">
    <source>
        <dbReference type="ARBA" id="ARBA00023082"/>
    </source>
</evidence>
<keyword evidence="5" id="KW-0804">Transcription</keyword>
<feature type="domain" description="RNA polymerase sigma-70 region 2" evidence="7">
    <location>
        <begin position="22"/>
        <end position="87"/>
    </location>
</feature>
<keyword evidence="2" id="KW-0805">Transcription regulation</keyword>
<evidence type="ECO:0000259" key="8">
    <source>
        <dbReference type="Pfam" id="PF08281"/>
    </source>
</evidence>